<name>A0A7S9L2U1_9SPHI</name>
<protein>
    <submittedName>
        <fullName evidence="2">Uncharacterized protein</fullName>
    </submittedName>
</protein>
<keyword evidence="1" id="KW-1133">Transmembrane helix</keyword>
<accession>A0A7S9L2U1</accession>
<evidence type="ECO:0000313" key="2">
    <source>
        <dbReference type="EMBL" id="QPH41459.1"/>
    </source>
</evidence>
<dbReference type="KEGG" id="pex:IZT61_09465"/>
<dbReference type="EMBL" id="CP064939">
    <property type="protein sequence ID" value="QPH41459.1"/>
    <property type="molecule type" value="Genomic_DNA"/>
</dbReference>
<evidence type="ECO:0000313" key="3">
    <source>
        <dbReference type="Proteomes" id="UP000594759"/>
    </source>
</evidence>
<dbReference type="AlphaFoldDB" id="A0A7S9L2U1"/>
<evidence type="ECO:0000256" key="1">
    <source>
        <dbReference type="SAM" id="Phobius"/>
    </source>
</evidence>
<dbReference type="RefSeq" id="WP_196100896.1">
    <property type="nucleotide sequence ID" value="NZ_CP064939.1"/>
</dbReference>
<gene>
    <name evidence="2" type="ORF">IZT61_09465</name>
</gene>
<keyword evidence="1" id="KW-0472">Membrane</keyword>
<organism evidence="2 3">
    <name type="scientific">Pedobacter endophyticus</name>
    <dbReference type="NCBI Taxonomy" id="2789740"/>
    <lineage>
        <taxon>Bacteria</taxon>
        <taxon>Pseudomonadati</taxon>
        <taxon>Bacteroidota</taxon>
        <taxon>Sphingobacteriia</taxon>
        <taxon>Sphingobacteriales</taxon>
        <taxon>Sphingobacteriaceae</taxon>
        <taxon>Pedobacter</taxon>
    </lineage>
</organism>
<sequence length="249" mass="28376">MKCLVYPAVAIAINFVLLQSFPMAGGGASLGVLLTIPIIGVFAVILAVIHYFLSRKNKRIRNFQIAGIAGTVLISYFLFIGDAGNMPLNIIGRMLNTANHYSEIKLGDYFLERIPQNQEKIIAAKKKFKSKLPDTAYVIRIYNQADYLTDETIGIYYKNGKPKAIDQNVEIRPLNKGFELIRIKKNDSLSFILDPLYSKIGESQINGFTEQNLNEKSKKKLMLADIDPIYRNNTLEHSYFAYRMYYWLL</sequence>
<reference evidence="2 3" key="1">
    <citation type="submission" date="2020-11" db="EMBL/GenBank/DDBJ databases">
        <title>Pedobacter endophytica, an endophytic bacteria isolated form Carex pumila.</title>
        <authorList>
            <person name="Peng Y."/>
            <person name="Jiang L."/>
            <person name="Lee J."/>
        </authorList>
    </citation>
    <scope>NUCLEOTIDE SEQUENCE [LARGE SCALE GENOMIC DNA]</scope>
    <source>
        <strain evidence="2 3">JBR3-12</strain>
    </source>
</reference>
<dbReference type="Proteomes" id="UP000594759">
    <property type="component" value="Chromosome"/>
</dbReference>
<keyword evidence="3" id="KW-1185">Reference proteome</keyword>
<feature type="transmembrane region" description="Helical" evidence="1">
    <location>
        <begin position="65"/>
        <end position="84"/>
    </location>
</feature>
<keyword evidence="1" id="KW-0812">Transmembrane</keyword>
<feature type="transmembrane region" description="Helical" evidence="1">
    <location>
        <begin position="28"/>
        <end position="53"/>
    </location>
</feature>
<proteinExistence type="predicted"/>